<keyword evidence="2" id="KW-1185">Reference proteome</keyword>
<dbReference type="Proteomes" id="UP000001192">
    <property type="component" value="Chromosome 2"/>
</dbReference>
<proteinExistence type="predicted"/>
<dbReference type="HOGENOM" id="CLU_926455_0_0_4"/>
<dbReference type="KEGG" id="bph:Bphy_4844"/>
<gene>
    <name evidence="1" type="ordered locus">Bphy_4844</name>
</gene>
<reference evidence="2" key="1">
    <citation type="journal article" date="2014" name="Stand. Genomic Sci.">
        <title>Complete genome sequence of Burkholderia phymatum STM815(T), a broad host range and efficient nitrogen-fixing symbiont of Mimosa species.</title>
        <authorList>
            <person name="Moulin L."/>
            <person name="Klonowska A."/>
            <person name="Caroline B."/>
            <person name="Booth K."/>
            <person name="Vriezen J.A."/>
            <person name="Melkonian R."/>
            <person name="James E.K."/>
            <person name="Young J.P."/>
            <person name="Bena G."/>
            <person name="Hauser L."/>
            <person name="Land M."/>
            <person name="Kyrpides N."/>
            <person name="Bruce D."/>
            <person name="Chain P."/>
            <person name="Copeland A."/>
            <person name="Pitluck S."/>
            <person name="Woyke T."/>
            <person name="Lizotte-Waniewski M."/>
            <person name="Bristow J."/>
            <person name="Riley M."/>
        </authorList>
    </citation>
    <scope>NUCLEOTIDE SEQUENCE [LARGE SCALE GENOMIC DNA]</scope>
    <source>
        <strain evidence="2">DSM 17167 / CIP 108236 / LMG 21445 / STM815</strain>
    </source>
</reference>
<dbReference type="EMBL" id="CP001044">
    <property type="protein sequence ID" value="ACC73950.1"/>
    <property type="molecule type" value="Genomic_DNA"/>
</dbReference>
<evidence type="ECO:0000313" key="2">
    <source>
        <dbReference type="Proteomes" id="UP000001192"/>
    </source>
</evidence>
<organism evidence="1 2">
    <name type="scientific">Paraburkholderia phymatum (strain DSM 17167 / CIP 108236 / LMG 21445 / STM815)</name>
    <name type="common">Burkholderia phymatum</name>
    <dbReference type="NCBI Taxonomy" id="391038"/>
    <lineage>
        <taxon>Bacteria</taxon>
        <taxon>Pseudomonadati</taxon>
        <taxon>Pseudomonadota</taxon>
        <taxon>Betaproteobacteria</taxon>
        <taxon>Burkholderiales</taxon>
        <taxon>Burkholderiaceae</taxon>
        <taxon>Paraburkholderia</taxon>
    </lineage>
</organism>
<protein>
    <submittedName>
        <fullName evidence="1">Uncharacterized protein</fullName>
    </submittedName>
</protein>
<name>B2JSD0_PARP8</name>
<accession>B2JSD0</accession>
<sequence>MALSNTSWRRIVCWASVTDTVARAFDRLWIAKEKVSVGPTSSLLDELCALSMLEGNELPLVVVRGSAAHLTAVAALQNEETLLALKAANRASESWEGAARLVRASMSAVDTLYASPWRRLTRASTGPEQTDAVQLASISLQKTRMLVAVAFAQQRRFDDAIAIASKVVEQWRKTPLRGAPSLLCVERALQNWLSRKGQNSDASYLEGQSAALYAVPQHVLSNQPIEPGRNDNRLLLAFAEAVSILPRDLELSHTVIRQVNSTQPFTARCGAVSSNADLLGTYTPARGLFAGHLALQTIGN</sequence>
<evidence type="ECO:0000313" key="1">
    <source>
        <dbReference type="EMBL" id="ACC73950.1"/>
    </source>
</evidence>
<dbReference type="AlphaFoldDB" id="B2JSD0"/>
<dbReference type="STRING" id="391038.Bphy_4844"/>